<feature type="region of interest" description="Disordered" evidence="1">
    <location>
        <begin position="103"/>
        <end position="122"/>
    </location>
</feature>
<feature type="compositionally biased region" description="Basic and acidic residues" evidence="1">
    <location>
        <begin position="39"/>
        <end position="59"/>
    </location>
</feature>
<feature type="compositionally biased region" description="Basic and acidic residues" evidence="1">
    <location>
        <begin position="1"/>
        <end position="12"/>
    </location>
</feature>
<sequence>MPDRGTTEHPLESKSAQTNGDRGWSRGAGCRRHRGARAGAERWRHDRAHADDLGARDDASGVLDGDSSAVDHASGLLPADDPARVEHAGDDVSASGDVVLEAGAAADHVDQADPARDHPAAPVDHLAAGVLLPRDDAAGVVVPGPLRSHR</sequence>
<evidence type="ECO:0000313" key="3">
    <source>
        <dbReference type="Proteomes" id="UP001500711"/>
    </source>
</evidence>
<keyword evidence="3" id="KW-1185">Reference proteome</keyword>
<feature type="compositionally biased region" description="Basic and acidic residues" evidence="1">
    <location>
        <begin position="107"/>
        <end position="119"/>
    </location>
</feature>
<accession>A0ABP7BX80</accession>
<dbReference type="EMBL" id="BAABBE010000025">
    <property type="protein sequence ID" value="GAA3671160.1"/>
    <property type="molecule type" value="Genomic_DNA"/>
</dbReference>
<reference evidence="3" key="1">
    <citation type="journal article" date="2019" name="Int. J. Syst. Evol. Microbiol.">
        <title>The Global Catalogue of Microorganisms (GCM) 10K type strain sequencing project: providing services to taxonomists for standard genome sequencing and annotation.</title>
        <authorList>
            <consortium name="The Broad Institute Genomics Platform"/>
            <consortium name="The Broad Institute Genome Sequencing Center for Infectious Disease"/>
            <person name="Wu L."/>
            <person name="Ma J."/>
        </authorList>
    </citation>
    <scope>NUCLEOTIDE SEQUENCE [LARGE SCALE GENOMIC DNA]</scope>
    <source>
        <strain evidence="3">JCM 17494</strain>
    </source>
</reference>
<proteinExistence type="predicted"/>
<comment type="caution">
    <text evidence="2">The sequence shown here is derived from an EMBL/GenBank/DDBJ whole genome shotgun (WGS) entry which is preliminary data.</text>
</comment>
<organism evidence="2 3">
    <name type="scientific">Lentzea roselyniae</name>
    <dbReference type="NCBI Taxonomy" id="531940"/>
    <lineage>
        <taxon>Bacteria</taxon>
        <taxon>Bacillati</taxon>
        <taxon>Actinomycetota</taxon>
        <taxon>Actinomycetes</taxon>
        <taxon>Pseudonocardiales</taxon>
        <taxon>Pseudonocardiaceae</taxon>
        <taxon>Lentzea</taxon>
    </lineage>
</organism>
<feature type="region of interest" description="Disordered" evidence="1">
    <location>
        <begin position="1"/>
        <end position="96"/>
    </location>
</feature>
<gene>
    <name evidence="2" type="ORF">GCM10022267_67420</name>
</gene>
<protein>
    <submittedName>
        <fullName evidence="2">Uncharacterized protein</fullName>
    </submittedName>
</protein>
<evidence type="ECO:0000256" key="1">
    <source>
        <dbReference type="SAM" id="MobiDB-lite"/>
    </source>
</evidence>
<feature type="compositionally biased region" description="Basic and acidic residues" evidence="1">
    <location>
        <begin position="81"/>
        <end position="90"/>
    </location>
</feature>
<evidence type="ECO:0000313" key="2">
    <source>
        <dbReference type="EMBL" id="GAA3671160.1"/>
    </source>
</evidence>
<name>A0ABP7BX80_9PSEU</name>
<dbReference type="Proteomes" id="UP001500711">
    <property type="component" value="Unassembled WGS sequence"/>
</dbReference>